<feature type="compositionally biased region" description="Basic residues" evidence="1">
    <location>
        <begin position="528"/>
        <end position="549"/>
    </location>
</feature>
<feature type="region of interest" description="Disordered" evidence="1">
    <location>
        <begin position="117"/>
        <end position="204"/>
    </location>
</feature>
<protein>
    <submittedName>
        <fullName evidence="2">Uncharacterized protein</fullName>
    </submittedName>
</protein>
<name>A0ABR1G656_AURAN</name>
<feature type="compositionally biased region" description="Polar residues" evidence="1">
    <location>
        <begin position="39"/>
        <end position="50"/>
    </location>
</feature>
<accession>A0ABR1G656</accession>
<keyword evidence="3" id="KW-1185">Reference proteome</keyword>
<gene>
    <name evidence="2" type="ORF">SO694_00164045</name>
</gene>
<evidence type="ECO:0000256" key="1">
    <source>
        <dbReference type="SAM" id="MobiDB-lite"/>
    </source>
</evidence>
<feature type="region of interest" description="Disordered" evidence="1">
    <location>
        <begin position="278"/>
        <end position="320"/>
    </location>
</feature>
<comment type="caution">
    <text evidence="2">The sequence shown here is derived from an EMBL/GenBank/DDBJ whole genome shotgun (WGS) entry which is preliminary data.</text>
</comment>
<feature type="compositionally biased region" description="Pro residues" evidence="1">
    <location>
        <begin position="500"/>
        <end position="511"/>
    </location>
</feature>
<dbReference type="EMBL" id="JBBJCI010000088">
    <property type="protein sequence ID" value="KAK7248633.1"/>
    <property type="molecule type" value="Genomic_DNA"/>
</dbReference>
<feature type="compositionally biased region" description="Basic and acidic residues" evidence="1">
    <location>
        <begin position="144"/>
        <end position="155"/>
    </location>
</feature>
<proteinExistence type="predicted"/>
<organism evidence="2 3">
    <name type="scientific">Aureococcus anophagefferens</name>
    <name type="common">Harmful bloom alga</name>
    <dbReference type="NCBI Taxonomy" id="44056"/>
    <lineage>
        <taxon>Eukaryota</taxon>
        <taxon>Sar</taxon>
        <taxon>Stramenopiles</taxon>
        <taxon>Ochrophyta</taxon>
        <taxon>Pelagophyceae</taxon>
        <taxon>Pelagomonadales</taxon>
        <taxon>Pelagomonadaceae</taxon>
        <taxon>Aureococcus</taxon>
    </lineage>
</organism>
<feature type="compositionally biased region" description="Low complexity" evidence="1">
    <location>
        <begin position="306"/>
        <end position="317"/>
    </location>
</feature>
<feature type="compositionally biased region" description="Basic residues" evidence="1">
    <location>
        <begin position="64"/>
        <end position="75"/>
    </location>
</feature>
<feature type="compositionally biased region" description="Low complexity" evidence="1">
    <location>
        <begin position="567"/>
        <end position="582"/>
    </location>
</feature>
<evidence type="ECO:0000313" key="2">
    <source>
        <dbReference type="EMBL" id="KAK7248633.1"/>
    </source>
</evidence>
<feature type="compositionally biased region" description="Low complexity" evidence="1">
    <location>
        <begin position="193"/>
        <end position="204"/>
    </location>
</feature>
<evidence type="ECO:0000313" key="3">
    <source>
        <dbReference type="Proteomes" id="UP001363151"/>
    </source>
</evidence>
<feature type="region of interest" description="Disordered" evidence="1">
    <location>
        <begin position="1"/>
        <end position="104"/>
    </location>
</feature>
<dbReference type="Proteomes" id="UP001363151">
    <property type="component" value="Unassembled WGS sequence"/>
</dbReference>
<feature type="compositionally biased region" description="Basic and acidic residues" evidence="1">
    <location>
        <begin position="90"/>
        <end position="104"/>
    </location>
</feature>
<sequence>MADAETDGGTRSESEQASGDEGASGSDDAPEPSPRRTTRLSAKTSTQSFAPQPCPWRAASTGSRGRRAAARRPRPPRLAAGSRPRPTTESARRPARDLRRVMAPELLEAHAERCATEAFAGGAAPPAPRAPRPRASAASSRRRDHLDRAGDDRRRPSSSPSSTRCAAAHPAPVIPQPLAAAAQDAAAEEARPPRAARGAAGRAGDAEVLTVHAGITVELRDVAAANPAMVPAVEAADERLRRLPESALVFHERPGEPDLRKNVEWQRLVAEEDALLRSYAGKRRKKPQSGDPAGKRARARAPPRPGTAARAARGAQAHARRRELLRRLADAARLPRGAYAANDGRCRLLARVAYKAEIASENAAAREYIGRMQHVHRLDASVIDRAFASELKDYQDGRATRTPSAGRRQRARAAARRLPRCAPAARASVPTAFFGAHENGARDIGWAVPSTVMLAPAHAQAIAAIAKGGQARCAGRRRRQGASAAALRGLRAAAGAAAPGPAPGLGPPPAGRPARRRHGRGQAYGTGPRRRQRRRSRRRRGGPRRRRGSRCPGAPAAPSTPPCGPWATASRPCSASSPRRAPSPTPRRFRAATLGAREDGRGGARRLPRDAATFALFADVAAKAAVALATNAAADDDLVAALAAFGAAAGAAATPLLARVIGLLPDATTVQSRVYVARMRKPTALAEVADAQDLLFADGGAEAAPMDTSA</sequence>
<reference evidence="2 3" key="1">
    <citation type="submission" date="2024-03" db="EMBL/GenBank/DDBJ databases">
        <title>Aureococcus anophagefferens CCMP1851 and Kratosvirus quantuckense: Draft genome of a second virus-susceptible host strain in the model system.</title>
        <authorList>
            <person name="Chase E."/>
            <person name="Truchon A.R."/>
            <person name="Schepens W."/>
            <person name="Wilhelm S.W."/>
        </authorList>
    </citation>
    <scope>NUCLEOTIDE SEQUENCE [LARGE SCALE GENOMIC DNA]</scope>
    <source>
        <strain evidence="2 3">CCMP1851</strain>
    </source>
</reference>
<feature type="region of interest" description="Disordered" evidence="1">
    <location>
        <begin position="494"/>
        <end position="605"/>
    </location>
</feature>